<feature type="compositionally biased region" description="Basic and acidic residues" evidence="1">
    <location>
        <begin position="1"/>
        <end position="13"/>
    </location>
</feature>
<dbReference type="Proteomes" id="UP000054516">
    <property type="component" value="Unassembled WGS sequence"/>
</dbReference>
<dbReference type="EMBL" id="DF977465">
    <property type="protein sequence ID" value="GAP86694.2"/>
    <property type="molecule type" value="Genomic_DNA"/>
</dbReference>
<dbReference type="InterPro" id="IPR012942">
    <property type="entry name" value="SRR1-like"/>
</dbReference>
<name>A0A1W2TF78_ROSNE</name>
<reference evidence="3" key="1">
    <citation type="submission" date="2016-03" db="EMBL/GenBank/DDBJ databases">
        <title>Draft genome sequence of Rosellinia necatrix.</title>
        <authorList>
            <person name="Kanematsu S."/>
        </authorList>
    </citation>
    <scope>NUCLEOTIDE SEQUENCE [LARGE SCALE GENOMIC DNA]</scope>
    <source>
        <strain evidence="3">W97</strain>
    </source>
</reference>
<sequence length="202" mass="22456">MEEHPPQQEEAWAKVHRRKGRRPAKDDTIHATPSSVLTPGAPSLTLDQVRQDHDRLAGQWKSSGSYSRLRELLSAHTTGAGSSVTKAICFGLGSFNPPNGEWDWKRRTHIQLAAFLAIVEHLQSKTGQNIRCVFQEPVFNSVDKAFITSLGHEVVESPVGFQLVDPDTLAFAVHLYRNVHSQVIATHIPAIFVGTSYAVWEE</sequence>
<evidence type="ECO:0000313" key="3">
    <source>
        <dbReference type="EMBL" id="GAP86694.2"/>
    </source>
</evidence>
<dbReference type="PANTHER" id="PTHR42080:SF1">
    <property type="entry name" value="SRR1-LIKE DOMAIN-CONTAINING PROTEIN"/>
    <property type="match status" value="1"/>
</dbReference>
<feature type="domain" description="SRR1-like" evidence="2">
    <location>
        <begin position="71"/>
        <end position="202"/>
    </location>
</feature>
<evidence type="ECO:0000259" key="2">
    <source>
        <dbReference type="Pfam" id="PF07985"/>
    </source>
</evidence>
<dbReference type="Pfam" id="PF07985">
    <property type="entry name" value="SRR1"/>
    <property type="match status" value="1"/>
</dbReference>
<accession>A0A1W2TF78</accession>
<dbReference type="OMA" id="TTSIYWK"/>
<keyword evidence="4" id="KW-1185">Reference proteome</keyword>
<dbReference type="OrthoDB" id="5318346at2759"/>
<feature type="region of interest" description="Disordered" evidence="1">
    <location>
        <begin position="1"/>
        <end position="34"/>
    </location>
</feature>
<dbReference type="PANTHER" id="PTHR42080">
    <property type="entry name" value="SRR1 DOMAIN-CONTAINING PROTEIN"/>
    <property type="match status" value="1"/>
</dbReference>
<dbReference type="STRING" id="77044.A0A1W2TF78"/>
<evidence type="ECO:0000256" key="1">
    <source>
        <dbReference type="SAM" id="MobiDB-lite"/>
    </source>
</evidence>
<dbReference type="AlphaFoldDB" id="A0A1W2TF78"/>
<organism evidence="3">
    <name type="scientific">Rosellinia necatrix</name>
    <name type="common">White root-rot fungus</name>
    <dbReference type="NCBI Taxonomy" id="77044"/>
    <lineage>
        <taxon>Eukaryota</taxon>
        <taxon>Fungi</taxon>
        <taxon>Dikarya</taxon>
        <taxon>Ascomycota</taxon>
        <taxon>Pezizomycotina</taxon>
        <taxon>Sordariomycetes</taxon>
        <taxon>Xylariomycetidae</taxon>
        <taxon>Xylariales</taxon>
        <taxon>Xylariaceae</taxon>
        <taxon>Rosellinia</taxon>
    </lineage>
</organism>
<proteinExistence type="predicted"/>
<gene>
    <name evidence="3" type="ORF">SAMD00023353_2000330</name>
</gene>
<protein>
    <recommendedName>
        <fullName evidence="2">SRR1-like domain-containing protein</fullName>
    </recommendedName>
</protein>
<evidence type="ECO:0000313" key="4">
    <source>
        <dbReference type="Proteomes" id="UP000054516"/>
    </source>
</evidence>